<keyword evidence="2" id="KW-1185">Reference proteome</keyword>
<gene>
    <name evidence="1" type="ORF">NDU88_005084</name>
</gene>
<sequence length="83" mass="8510">MATEQAYPIACYRNPPYDLLGEGETGHAVLPDPVTLLQGPGVYQRIEALSCTGGVAPRHAAAAEPVKKLGAMSDPGAGCCTLA</sequence>
<dbReference type="EMBL" id="JANPWB010000008">
    <property type="protein sequence ID" value="KAJ1164650.1"/>
    <property type="molecule type" value="Genomic_DNA"/>
</dbReference>
<dbReference type="AlphaFoldDB" id="A0AAV7SKN3"/>
<accession>A0AAV7SKN3</accession>
<comment type="caution">
    <text evidence="1">The sequence shown here is derived from an EMBL/GenBank/DDBJ whole genome shotgun (WGS) entry which is preliminary data.</text>
</comment>
<name>A0AAV7SKN3_PLEWA</name>
<organism evidence="1 2">
    <name type="scientific">Pleurodeles waltl</name>
    <name type="common">Iberian ribbed newt</name>
    <dbReference type="NCBI Taxonomy" id="8319"/>
    <lineage>
        <taxon>Eukaryota</taxon>
        <taxon>Metazoa</taxon>
        <taxon>Chordata</taxon>
        <taxon>Craniata</taxon>
        <taxon>Vertebrata</taxon>
        <taxon>Euteleostomi</taxon>
        <taxon>Amphibia</taxon>
        <taxon>Batrachia</taxon>
        <taxon>Caudata</taxon>
        <taxon>Salamandroidea</taxon>
        <taxon>Salamandridae</taxon>
        <taxon>Pleurodelinae</taxon>
        <taxon>Pleurodeles</taxon>
    </lineage>
</organism>
<proteinExistence type="predicted"/>
<reference evidence="1" key="1">
    <citation type="journal article" date="2022" name="bioRxiv">
        <title>Sequencing and chromosome-scale assembly of the giantPleurodeles waltlgenome.</title>
        <authorList>
            <person name="Brown T."/>
            <person name="Elewa A."/>
            <person name="Iarovenko S."/>
            <person name="Subramanian E."/>
            <person name="Araus A.J."/>
            <person name="Petzold A."/>
            <person name="Susuki M."/>
            <person name="Suzuki K.-i.T."/>
            <person name="Hayashi T."/>
            <person name="Toyoda A."/>
            <person name="Oliveira C."/>
            <person name="Osipova E."/>
            <person name="Leigh N.D."/>
            <person name="Simon A."/>
            <person name="Yun M.H."/>
        </authorList>
    </citation>
    <scope>NUCLEOTIDE SEQUENCE</scope>
    <source>
        <strain evidence="1">20211129_DDA</strain>
        <tissue evidence="1">Liver</tissue>
    </source>
</reference>
<evidence type="ECO:0000313" key="1">
    <source>
        <dbReference type="EMBL" id="KAJ1164650.1"/>
    </source>
</evidence>
<dbReference type="Proteomes" id="UP001066276">
    <property type="component" value="Chromosome 4_2"/>
</dbReference>
<evidence type="ECO:0000313" key="2">
    <source>
        <dbReference type="Proteomes" id="UP001066276"/>
    </source>
</evidence>
<protein>
    <submittedName>
        <fullName evidence="1">Uncharacterized protein</fullName>
    </submittedName>
</protein>